<dbReference type="GeneID" id="24164697"/>
<reference evidence="2" key="1">
    <citation type="journal article" date="2009" name="Genome Res.">
        <title>Comparative genomic analyses of the human fungal pathogens Coccidioides and their relatives.</title>
        <authorList>
            <person name="Sharpton T.J."/>
            <person name="Stajich J.E."/>
            <person name="Rounsley S.D."/>
            <person name="Gardner M.J."/>
            <person name="Wortman J.R."/>
            <person name="Jordar V.S."/>
            <person name="Maiti R."/>
            <person name="Kodira C.D."/>
            <person name="Neafsey D.E."/>
            <person name="Zeng Q."/>
            <person name="Hung C.-Y."/>
            <person name="McMahan C."/>
            <person name="Muszewska A."/>
            <person name="Grynberg M."/>
            <person name="Mandel M.A."/>
            <person name="Kellner E.M."/>
            <person name="Barker B.M."/>
            <person name="Galgiani J.N."/>
            <person name="Orbach M.J."/>
            <person name="Kirkland T.N."/>
            <person name="Cole G.T."/>
            <person name="Henn M.R."/>
            <person name="Birren B.W."/>
            <person name="Taylor J.W."/>
        </authorList>
    </citation>
    <scope>NUCLEOTIDE SEQUENCE [LARGE SCALE GENOMIC DNA]</scope>
    <source>
        <strain evidence="2">RS</strain>
    </source>
</reference>
<gene>
    <name evidence="1" type="ORF">CIMG_13070</name>
</gene>
<dbReference type="RefSeq" id="XP_001242740.2">
    <property type="nucleotide sequence ID" value="XM_001242739.2"/>
</dbReference>
<evidence type="ECO:0008006" key="3">
    <source>
        <dbReference type="Google" id="ProtNLM"/>
    </source>
</evidence>
<dbReference type="KEGG" id="cim:CIMG_13070"/>
<dbReference type="VEuPathDB" id="FungiDB:CIMG_13070"/>
<dbReference type="AlphaFoldDB" id="J3K8K2"/>
<proteinExistence type="predicted"/>
<name>J3K8K2_COCIM</name>
<dbReference type="InParanoid" id="J3K8K2"/>
<sequence>MTLDEWKSDIKLAKKAGIDGFIFNIAPQDDYTNAVVRKAYEAASELGDSTLLLSFDYLIIELIDTYKAYPHRHSRDQIMSATGHPLRIPPTASSYHLGQGLGTRNYTIPGRCRRSVQLGGLACWSKLETTHNSDQESTRTLDWLQLAALFGYYMERLLRIVNLIILNGVPKGAEWHVRSHQHQSTPRVAGFYLMIPIDTNQENQPQIPPIVKTSSFAGNSPAIGQPVLEPGLVSQVNVFVSVLALEPRDGSIQIGKPTPTKLKANVAGVNHFNVNFDGKLGHVNIVVSTAGREVSRANGVEISTERFEGKVD</sequence>
<evidence type="ECO:0000313" key="1">
    <source>
        <dbReference type="EMBL" id="EAS31157.3"/>
    </source>
</evidence>
<reference evidence="2" key="2">
    <citation type="journal article" date="2010" name="Genome Res.">
        <title>Population genomic sequencing of Coccidioides fungi reveals recent hybridization and transposon control.</title>
        <authorList>
            <person name="Neafsey D.E."/>
            <person name="Barker B.M."/>
            <person name="Sharpton T.J."/>
            <person name="Stajich J.E."/>
            <person name="Park D.J."/>
            <person name="Whiston E."/>
            <person name="Hung C.-Y."/>
            <person name="McMahan C."/>
            <person name="White J."/>
            <person name="Sykes S."/>
            <person name="Heiman D."/>
            <person name="Young S."/>
            <person name="Zeng Q."/>
            <person name="Abouelleil A."/>
            <person name="Aftuck L."/>
            <person name="Bessette D."/>
            <person name="Brown A."/>
            <person name="FitzGerald M."/>
            <person name="Lui A."/>
            <person name="Macdonald J.P."/>
            <person name="Priest M."/>
            <person name="Orbach M.J."/>
            <person name="Galgiani J.N."/>
            <person name="Kirkland T.N."/>
            <person name="Cole G.T."/>
            <person name="Birren B.W."/>
            <person name="Henn M.R."/>
            <person name="Taylor J.W."/>
            <person name="Rounsley S.D."/>
        </authorList>
    </citation>
    <scope>GENOME REANNOTATION</scope>
    <source>
        <strain evidence="2">RS</strain>
    </source>
</reference>
<keyword evidence="2" id="KW-1185">Reference proteome</keyword>
<dbReference type="Pfam" id="PF03659">
    <property type="entry name" value="Glyco_hydro_71"/>
    <property type="match status" value="1"/>
</dbReference>
<organism evidence="1 2">
    <name type="scientific">Coccidioides immitis (strain RS)</name>
    <name type="common">Valley fever fungus</name>
    <dbReference type="NCBI Taxonomy" id="246410"/>
    <lineage>
        <taxon>Eukaryota</taxon>
        <taxon>Fungi</taxon>
        <taxon>Dikarya</taxon>
        <taxon>Ascomycota</taxon>
        <taxon>Pezizomycotina</taxon>
        <taxon>Eurotiomycetes</taxon>
        <taxon>Eurotiomycetidae</taxon>
        <taxon>Onygenales</taxon>
        <taxon>Onygenaceae</taxon>
        <taxon>Coccidioides</taxon>
    </lineage>
</organism>
<protein>
    <recommendedName>
        <fullName evidence="3">Mutanase</fullName>
    </recommendedName>
</protein>
<dbReference type="InterPro" id="IPR005197">
    <property type="entry name" value="Glyco_hydro_71"/>
</dbReference>
<dbReference type="OrthoDB" id="1046782at2759"/>
<accession>J3K8K2</accession>
<dbReference type="GO" id="GO:0051118">
    <property type="term" value="F:glucan endo-1,3-alpha-glucosidase activity"/>
    <property type="evidence" value="ECO:0007669"/>
    <property type="project" value="InterPro"/>
</dbReference>
<evidence type="ECO:0000313" key="2">
    <source>
        <dbReference type="Proteomes" id="UP000001261"/>
    </source>
</evidence>
<dbReference type="EMBL" id="GG704912">
    <property type="protein sequence ID" value="EAS31157.3"/>
    <property type="molecule type" value="Genomic_DNA"/>
</dbReference>
<dbReference type="Proteomes" id="UP000001261">
    <property type="component" value="Unassembled WGS sequence"/>
</dbReference>